<dbReference type="GO" id="GO:0000271">
    <property type="term" value="P:polysaccharide biosynthetic process"/>
    <property type="evidence" value="ECO:0007669"/>
    <property type="project" value="InterPro"/>
</dbReference>
<dbReference type="InterPro" id="IPR014026">
    <property type="entry name" value="UDP-Glc/GDP-Man_DH_dimer"/>
</dbReference>
<dbReference type="GO" id="GO:0089714">
    <property type="term" value="F:UDP-N-acetyl-D-mannosamine dehydrogenase activity"/>
    <property type="evidence" value="ECO:0007669"/>
    <property type="project" value="UniProtKB-EC"/>
</dbReference>
<dbReference type="Gene3D" id="3.40.50.720">
    <property type="entry name" value="NAD(P)-binding Rossmann-like Domain"/>
    <property type="match status" value="2"/>
</dbReference>
<dbReference type="Proteomes" id="UP000678237">
    <property type="component" value="Unassembled WGS sequence"/>
</dbReference>
<dbReference type="EC" id="1.1.1.336" evidence="1"/>
<dbReference type="InterPro" id="IPR036220">
    <property type="entry name" value="UDP-Glc/GDP-Man_DH_C_sf"/>
</dbReference>
<reference evidence="9" key="2">
    <citation type="submission" date="2021-05" db="EMBL/GenBank/DDBJ databases">
        <title>Protein family content uncovers lineage relationships and bacterial pathway maintenance mechanisms in DPANN archaea.</title>
        <authorList>
            <person name="Castelle C.J."/>
            <person name="Meheust R."/>
            <person name="Jaffe A.L."/>
            <person name="Seitz K."/>
            <person name="Gong X."/>
            <person name="Baker B.J."/>
            <person name="Banfield J.F."/>
        </authorList>
    </citation>
    <scope>NUCLEOTIDE SEQUENCE</scope>
    <source>
        <strain evidence="9">RIFCSPLOWO2_01_FULL_58_19</strain>
    </source>
</reference>
<reference evidence="9" key="1">
    <citation type="submission" date="2021-03" db="EMBL/GenBank/DDBJ databases">
        <authorList>
            <person name="Jaffe A."/>
        </authorList>
    </citation>
    <scope>NUCLEOTIDE SEQUENCE</scope>
    <source>
        <strain evidence="9">RIFCSPLOWO2_01_FULL_58_19</strain>
    </source>
</reference>
<dbReference type="InterPro" id="IPR036291">
    <property type="entry name" value="NAD(P)-bd_dom_sf"/>
</dbReference>
<organism evidence="9 10">
    <name type="scientific">Candidatus Iainarchaeum sp</name>
    <dbReference type="NCBI Taxonomy" id="3101447"/>
    <lineage>
        <taxon>Archaea</taxon>
        <taxon>Candidatus Iainarchaeota</taxon>
        <taxon>Candidatus Iainarchaeia</taxon>
        <taxon>Candidatus Iainarchaeales</taxon>
        <taxon>Candidatus Iainarchaeaceae</taxon>
        <taxon>Candidatus Iainarchaeum</taxon>
    </lineage>
</organism>
<sequence length="427" mass="46154">MPKTVAVMGLGYVGLPVACLVAKKGFKTHGLELNPRVVDQVNQGKSHIRDPALIKAVKAVKGKLLATGDAGLALSGADIVLVCVPTPVTQDKHPDLGFVESACRTLARHLRKGMLVVIESTVYPGVTDEIVKPLLEQSGLRAGKDFGLVHCPERIDPGNQEFALENIPRVVGGVDEHSTTEAVKFYRKILAASVTPLNSIKAAEAVKIMENTFRDVNIAFINEIAMSFDKLGIDVLEVIKGCSTKPFGFMPFYPGPGVGGTCIPKDPYYLIERAREKGFEHRFVSLARSLNNAMPVYAVSLVEQLLASLGKPVETAHLALLGLSYKADVDDVRESPALEILRLLSAKNKSLKAFDPFVPGKSNVRSLEEAVQGADCVLLATNHRSFVKSLSPRQLKAWNVKAVFDARNALDKEGILAAGIRYKGIGR</sequence>
<feature type="domain" description="UDP-glucose/GDP-mannose dehydrogenase C-terminal" evidence="8">
    <location>
        <begin position="319"/>
        <end position="412"/>
    </location>
</feature>
<accession>A0A8T4L8R6</accession>
<proteinExistence type="inferred from homology"/>
<gene>
    <name evidence="9" type="ORF">J4203_07385</name>
</gene>
<dbReference type="Pfam" id="PF00984">
    <property type="entry name" value="UDPG_MGDP_dh"/>
    <property type="match status" value="1"/>
</dbReference>
<evidence type="ECO:0000256" key="5">
    <source>
        <dbReference type="ARBA" id="ARBA00030172"/>
    </source>
</evidence>
<dbReference type="PANTHER" id="PTHR43491">
    <property type="entry name" value="UDP-N-ACETYL-D-MANNOSAMINE DEHYDROGENASE"/>
    <property type="match status" value="1"/>
</dbReference>
<dbReference type="InterPro" id="IPR017476">
    <property type="entry name" value="UDP-Glc/GDP-Man"/>
</dbReference>
<dbReference type="GO" id="GO:0016628">
    <property type="term" value="F:oxidoreductase activity, acting on the CH-CH group of donors, NAD or NADP as acceptor"/>
    <property type="evidence" value="ECO:0007669"/>
    <property type="project" value="InterPro"/>
</dbReference>
<dbReference type="NCBIfam" id="TIGR03026">
    <property type="entry name" value="NDP-sugDHase"/>
    <property type="match status" value="1"/>
</dbReference>
<dbReference type="InterPro" id="IPR008927">
    <property type="entry name" value="6-PGluconate_DH-like_C_sf"/>
</dbReference>
<keyword evidence="4" id="KW-0520">NAD</keyword>
<comment type="catalytic activity">
    <reaction evidence="6">
        <text>UDP-N-acetyl-alpha-D-mannosamine + 2 NAD(+) + H2O = UDP-N-acetyl-alpha-D-mannosaminouronate + 2 NADH + 3 H(+)</text>
        <dbReference type="Rhea" id="RHEA:25780"/>
        <dbReference type="ChEBI" id="CHEBI:15377"/>
        <dbReference type="ChEBI" id="CHEBI:15378"/>
        <dbReference type="ChEBI" id="CHEBI:57540"/>
        <dbReference type="ChEBI" id="CHEBI:57945"/>
        <dbReference type="ChEBI" id="CHEBI:68623"/>
        <dbReference type="ChEBI" id="CHEBI:70731"/>
        <dbReference type="EC" id="1.1.1.336"/>
    </reaction>
</comment>
<dbReference type="AlphaFoldDB" id="A0A8T4L8R6"/>
<dbReference type="SUPFAM" id="SSF52413">
    <property type="entry name" value="UDP-glucose/GDP-mannose dehydrogenase C-terminal domain"/>
    <property type="match status" value="1"/>
</dbReference>
<comment type="similarity">
    <text evidence="7">Belongs to the UDP-glucose/GDP-mannose dehydrogenase family.</text>
</comment>
<dbReference type="PANTHER" id="PTHR43491:SF1">
    <property type="entry name" value="UDP-N-ACETYL-D-MANNOSAMINE DEHYDROGENASE"/>
    <property type="match status" value="1"/>
</dbReference>
<keyword evidence="3" id="KW-0560">Oxidoreductase</keyword>
<evidence type="ECO:0000256" key="7">
    <source>
        <dbReference type="PIRNR" id="PIRNR000124"/>
    </source>
</evidence>
<evidence type="ECO:0000256" key="1">
    <source>
        <dbReference type="ARBA" id="ARBA00012935"/>
    </source>
</evidence>
<comment type="caution">
    <text evidence="9">The sequence shown here is derived from an EMBL/GenBank/DDBJ whole genome shotgun (WGS) entry which is preliminary data.</text>
</comment>
<dbReference type="Pfam" id="PF03721">
    <property type="entry name" value="UDPG_MGDP_dh_N"/>
    <property type="match status" value="1"/>
</dbReference>
<dbReference type="SUPFAM" id="SSF51735">
    <property type="entry name" value="NAD(P)-binding Rossmann-fold domains"/>
    <property type="match status" value="1"/>
</dbReference>
<evidence type="ECO:0000259" key="8">
    <source>
        <dbReference type="SMART" id="SM00984"/>
    </source>
</evidence>
<dbReference type="EMBL" id="JAGVWE010000006">
    <property type="protein sequence ID" value="MBS3063658.1"/>
    <property type="molecule type" value="Genomic_DNA"/>
</dbReference>
<name>A0A8T4L8R6_9ARCH</name>
<evidence type="ECO:0000256" key="4">
    <source>
        <dbReference type="ARBA" id="ARBA00023027"/>
    </source>
</evidence>
<dbReference type="SUPFAM" id="SSF48179">
    <property type="entry name" value="6-phosphogluconate dehydrogenase C-terminal domain-like"/>
    <property type="match status" value="1"/>
</dbReference>
<dbReference type="InterPro" id="IPR001732">
    <property type="entry name" value="UDP-Glc/GDP-Man_DH_N"/>
</dbReference>
<dbReference type="GO" id="GO:0051287">
    <property type="term" value="F:NAD binding"/>
    <property type="evidence" value="ECO:0007669"/>
    <property type="project" value="InterPro"/>
</dbReference>
<dbReference type="PIRSF" id="PIRSF500136">
    <property type="entry name" value="UDP_ManNAc_DH"/>
    <property type="match status" value="1"/>
</dbReference>
<protein>
    <recommendedName>
        <fullName evidence="2">UDP-N-acetyl-D-mannosamine dehydrogenase</fullName>
        <ecNumber evidence="1">1.1.1.336</ecNumber>
    </recommendedName>
    <alternativeName>
        <fullName evidence="5">UDP-ManNAc 6-dehydrogenase</fullName>
    </alternativeName>
</protein>
<evidence type="ECO:0000256" key="6">
    <source>
        <dbReference type="ARBA" id="ARBA00049130"/>
    </source>
</evidence>
<dbReference type="SMART" id="SM00984">
    <property type="entry name" value="UDPG_MGDP_dh_C"/>
    <property type="match status" value="1"/>
</dbReference>
<evidence type="ECO:0000256" key="3">
    <source>
        <dbReference type="ARBA" id="ARBA00023002"/>
    </source>
</evidence>
<dbReference type="PIRSF" id="PIRSF000124">
    <property type="entry name" value="UDPglc_GDPman_dh"/>
    <property type="match status" value="1"/>
</dbReference>
<dbReference type="Pfam" id="PF03720">
    <property type="entry name" value="UDPG_MGDP_dh_C"/>
    <property type="match status" value="1"/>
</dbReference>
<dbReference type="InterPro" id="IPR028359">
    <property type="entry name" value="UDP_ManNAc/GlcNAc_DH"/>
</dbReference>
<evidence type="ECO:0000256" key="2">
    <source>
        <dbReference type="ARBA" id="ARBA00016796"/>
    </source>
</evidence>
<dbReference type="InterPro" id="IPR014027">
    <property type="entry name" value="UDP-Glc/GDP-Man_DH_C"/>
</dbReference>
<evidence type="ECO:0000313" key="10">
    <source>
        <dbReference type="Proteomes" id="UP000678237"/>
    </source>
</evidence>
<evidence type="ECO:0000313" key="9">
    <source>
        <dbReference type="EMBL" id="MBS3063658.1"/>
    </source>
</evidence>